<dbReference type="SUPFAM" id="SSF51658">
    <property type="entry name" value="Xylose isomerase-like"/>
    <property type="match status" value="1"/>
</dbReference>
<dbReference type="NCBIfam" id="TIGR04379">
    <property type="entry name" value="myo_inos_iolE"/>
    <property type="match status" value="1"/>
</dbReference>
<evidence type="ECO:0000313" key="2">
    <source>
        <dbReference type="EMBL" id="EYD76899.1"/>
    </source>
</evidence>
<dbReference type="InterPro" id="IPR030823">
    <property type="entry name" value="IolE/MocC"/>
</dbReference>
<sequence length="301" mass="33133">MTQANLPAGVRLGVSPLSWTNEVLEELGGDIPLETCLSEAAGNGYAGVELGRKFPRDLAVLGPLLKAHGLALASGWHSGFLAERDIAAEMEAVRDHATLLAALGAEVMVYGPVGRMAPETPLDIPMTNRVRLTADEATTYADRLREFEVRLFGEHGLKLAYHHHLMMVAETFDEVSRVIERARCGLLVDTGHAFAAGWDYARLFERFGDLVTHIHLKDVRAERLAEVRERDLSFNDAVRMGMFTVPGDGAVDFAPVADFVRRSGYQGWLIVEAEQDPSRPEASPRAATKRAFDHVTALFRE</sequence>
<comment type="caution">
    <text evidence="2">The sequence shown here is derived from an EMBL/GenBank/DDBJ whole genome shotgun (WGS) entry which is preliminary data.</text>
</comment>
<dbReference type="InterPro" id="IPR036237">
    <property type="entry name" value="Xyl_isomerase-like_sf"/>
</dbReference>
<accession>A0A017HT15</accession>
<organism evidence="2 3">
    <name type="scientific">Rubellimicrobium mesophilum DSM 19309</name>
    <dbReference type="NCBI Taxonomy" id="442562"/>
    <lineage>
        <taxon>Bacteria</taxon>
        <taxon>Pseudomonadati</taxon>
        <taxon>Pseudomonadota</taxon>
        <taxon>Alphaproteobacteria</taxon>
        <taxon>Rhodobacterales</taxon>
        <taxon>Roseobacteraceae</taxon>
        <taxon>Rubellimicrobium</taxon>
    </lineage>
</organism>
<dbReference type="AlphaFoldDB" id="A0A017HT15"/>
<reference evidence="2 3" key="1">
    <citation type="submission" date="2013-02" db="EMBL/GenBank/DDBJ databases">
        <authorList>
            <person name="Fiebig A."/>
            <person name="Goeker M."/>
            <person name="Klenk H.-P.P."/>
        </authorList>
    </citation>
    <scope>NUCLEOTIDE SEQUENCE [LARGE SCALE GENOMIC DNA]</scope>
    <source>
        <strain evidence="2 3">DSM 19309</strain>
    </source>
</reference>
<gene>
    <name evidence="2" type="ORF">Rumeso_01421</name>
</gene>
<keyword evidence="2" id="KW-0456">Lyase</keyword>
<dbReference type="Gene3D" id="3.20.20.150">
    <property type="entry name" value="Divalent-metal-dependent TIM barrel enzymes"/>
    <property type="match status" value="1"/>
</dbReference>
<name>A0A017HT15_9RHOB</name>
<feature type="domain" description="Xylose isomerase-like TIM barrel" evidence="1">
    <location>
        <begin position="39"/>
        <end position="286"/>
    </location>
</feature>
<keyword evidence="3" id="KW-1185">Reference proteome</keyword>
<protein>
    <submittedName>
        <fullName evidence="2">Inosose dehydratase</fullName>
        <ecNumber evidence="2">4.2.1.44</ecNumber>
    </submittedName>
</protein>
<dbReference type="PATRIC" id="fig|442562.3.peg.1407"/>
<dbReference type="HOGENOM" id="CLU_059523_0_0_5"/>
<dbReference type="STRING" id="442562.Rumeso_01421"/>
<dbReference type="OrthoDB" id="9804047at2"/>
<dbReference type="EC" id="4.2.1.44" evidence="2"/>
<proteinExistence type="predicted"/>
<dbReference type="GO" id="GO:0050114">
    <property type="term" value="F:myo-inosose-2 dehydratase activity"/>
    <property type="evidence" value="ECO:0007669"/>
    <property type="project" value="UniProtKB-EC"/>
</dbReference>
<dbReference type="Proteomes" id="UP000019666">
    <property type="component" value="Unassembled WGS sequence"/>
</dbReference>
<dbReference type="EMBL" id="AOSK01000039">
    <property type="protein sequence ID" value="EYD76899.1"/>
    <property type="molecule type" value="Genomic_DNA"/>
</dbReference>
<dbReference type="PANTHER" id="PTHR12110">
    <property type="entry name" value="HYDROXYPYRUVATE ISOMERASE"/>
    <property type="match status" value="1"/>
</dbReference>
<dbReference type="Pfam" id="PF01261">
    <property type="entry name" value="AP_endonuc_2"/>
    <property type="match status" value="1"/>
</dbReference>
<dbReference type="PANTHER" id="PTHR12110:SF41">
    <property type="entry name" value="INOSOSE DEHYDRATASE"/>
    <property type="match status" value="1"/>
</dbReference>
<dbReference type="InterPro" id="IPR050312">
    <property type="entry name" value="IolE/XylAMocC-like"/>
</dbReference>
<evidence type="ECO:0000259" key="1">
    <source>
        <dbReference type="Pfam" id="PF01261"/>
    </source>
</evidence>
<evidence type="ECO:0000313" key="3">
    <source>
        <dbReference type="Proteomes" id="UP000019666"/>
    </source>
</evidence>
<dbReference type="RefSeq" id="WP_037278712.1">
    <property type="nucleotide sequence ID" value="NZ_KK088557.1"/>
</dbReference>
<dbReference type="InterPro" id="IPR013022">
    <property type="entry name" value="Xyl_isomerase-like_TIM-brl"/>
</dbReference>